<dbReference type="RefSeq" id="WP_075728953.1">
    <property type="nucleotide sequence ID" value="NZ_BJNB01000031.1"/>
</dbReference>
<keyword evidence="3" id="KW-0804">Transcription</keyword>
<evidence type="ECO:0000313" key="7">
    <source>
        <dbReference type="Proteomes" id="UP000185479"/>
    </source>
</evidence>
<dbReference type="EMBL" id="BJNB01000031">
    <property type="protein sequence ID" value="GEB98337.1"/>
    <property type="molecule type" value="Genomic_DNA"/>
</dbReference>
<reference evidence="5 7" key="1">
    <citation type="submission" date="2014-08" db="EMBL/GenBank/DDBJ databases">
        <title>Complete genome sequence of Corynebacterium flavescens OJ8(T)(=DSM 20296(T)), isolated from cheese.</title>
        <authorList>
            <person name="Ruckert C."/>
            <person name="Albersmeier A."/>
            <person name="Winkler A."/>
            <person name="Kalinowski J."/>
        </authorList>
    </citation>
    <scope>NUCLEOTIDE SEQUENCE [LARGE SCALE GENOMIC DNA]</scope>
    <source>
        <strain evidence="5 7">OJ8</strain>
    </source>
</reference>
<dbReference type="KEGG" id="cfc:CFLV_01215"/>
<feature type="domain" description="HTH asnC-type" evidence="4">
    <location>
        <begin position="5"/>
        <end position="44"/>
    </location>
</feature>
<dbReference type="PANTHER" id="PTHR30154">
    <property type="entry name" value="LEUCINE-RESPONSIVE REGULATORY PROTEIN"/>
    <property type="match status" value="1"/>
</dbReference>
<dbReference type="Proteomes" id="UP000185479">
    <property type="component" value="Chromosome"/>
</dbReference>
<dbReference type="InterPro" id="IPR011008">
    <property type="entry name" value="Dimeric_a/b-barrel"/>
</dbReference>
<dbReference type="OrthoDB" id="4050641at2"/>
<dbReference type="GO" id="GO:0043200">
    <property type="term" value="P:response to amino acid"/>
    <property type="evidence" value="ECO:0007669"/>
    <property type="project" value="TreeGrafter"/>
</dbReference>
<keyword evidence="1" id="KW-0805">Transcription regulation</keyword>
<evidence type="ECO:0000313" key="8">
    <source>
        <dbReference type="Proteomes" id="UP000315353"/>
    </source>
</evidence>
<evidence type="ECO:0000313" key="6">
    <source>
        <dbReference type="EMBL" id="GEB98337.1"/>
    </source>
</evidence>
<dbReference type="SUPFAM" id="SSF54909">
    <property type="entry name" value="Dimeric alpha+beta barrel"/>
    <property type="match status" value="1"/>
</dbReference>
<evidence type="ECO:0000259" key="4">
    <source>
        <dbReference type="Pfam" id="PF13404"/>
    </source>
</evidence>
<keyword evidence="2" id="KW-0238">DNA-binding</keyword>
<dbReference type="InterPro" id="IPR019888">
    <property type="entry name" value="Tscrpt_reg_AsnC-like"/>
</dbReference>
<dbReference type="GO" id="GO:0043565">
    <property type="term" value="F:sequence-specific DNA binding"/>
    <property type="evidence" value="ECO:0007669"/>
    <property type="project" value="InterPro"/>
</dbReference>
<dbReference type="GeneID" id="82879343"/>
<evidence type="ECO:0000256" key="1">
    <source>
        <dbReference type="ARBA" id="ARBA00023015"/>
    </source>
</evidence>
<sequence length="334" mass="37255">MKETDLIDLEIVDALQADPAAPWKEVAHKAGLSEATVSRRWAALSQHGHAWTGMAYHPLRSKGFFVEIGVWGNQRDECADLLSQRKNVITVGTTTGDYNLFCIVIAESIEDLAAEFYNSFTELQLATTYRVSAFGHISGGVHWRQGLLADSSPRRPAPLDGRYLSEELTEDDKRVFELLSCDGRLPYAAIGKSLNITTAQAKRSVNKLISHGHGLFRCDVARPLFDYPLGLVVLARCPIDQVEEAADFFGEWRETRFCASVISETNLILVLSLHSLGNGNDLLKRIDKAPVQFHVVEYRLIPQMRKTYGMILRPDGQAKQAVPISPWSTRTSEN</sequence>
<dbReference type="Gene3D" id="1.10.10.10">
    <property type="entry name" value="Winged helix-like DNA-binding domain superfamily/Winged helix DNA-binding domain"/>
    <property type="match status" value="2"/>
</dbReference>
<evidence type="ECO:0000313" key="5">
    <source>
        <dbReference type="EMBL" id="APT85953.1"/>
    </source>
</evidence>
<dbReference type="PANTHER" id="PTHR30154:SF34">
    <property type="entry name" value="TRANSCRIPTIONAL REGULATOR AZLB"/>
    <property type="match status" value="1"/>
</dbReference>
<dbReference type="SUPFAM" id="SSF46785">
    <property type="entry name" value="Winged helix' DNA-binding domain"/>
    <property type="match status" value="1"/>
</dbReference>
<evidence type="ECO:0000256" key="3">
    <source>
        <dbReference type="ARBA" id="ARBA00023163"/>
    </source>
</evidence>
<keyword evidence="7" id="KW-1185">Reference proteome</keyword>
<name>A0A1L7CJK5_CORFL</name>
<organism evidence="5 7">
    <name type="scientific">Corynebacterium flavescens</name>
    <dbReference type="NCBI Taxonomy" id="28028"/>
    <lineage>
        <taxon>Bacteria</taxon>
        <taxon>Bacillati</taxon>
        <taxon>Actinomycetota</taxon>
        <taxon>Actinomycetes</taxon>
        <taxon>Mycobacteriales</taxon>
        <taxon>Corynebacteriaceae</taxon>
        <taxon>Corynebacterium</taxon>
    </lineage>
</organism>
<reference evidence="6 8" key="2">
    <citation type="submission" date="2019-06" db="EMBL/GenBank/DDBJ databases">
        <title>Whole genome shotgun sequence of Corynebacterium flavescens NBRC 14136.</title>
        <authorList>
            <person name="Hosoyama A."/>
            <person name="Uohara A."/>
            <person name="Ohji S."/>
            <person name="Ichikawa N."/>
        </authorList>
    </citation>
    <scope>NUCLEOTIDE SEQUENCE [LARGE SCALE GENOMIC DNA]</scope>
    <source>
        <strain evidence="6 8">NBRC 14136</strain>
    </source>
</reference>
<dbReference type="InterPro" id="IPR000485">
    <property type="entry name" value="AsnC-type_HTH_dom"/>
</dbReference>
<dbReference type="InterPro" id="IPR036388">
    <property type="entry name" value="WH-like_DNA-bd_sf"/>
</dbReference>
<dbReference type="GO" id="GO:0005829">
    <property type="term" value="C:cytosol"/>
    <property type="evidence" value="ECO:0007669"/>
    <property type="project" value="TreeGrafter"/>
</dbReference>
<dbReference type="STRING" id="28028.CFLV_01215"/>
<dbReference type="Proteomes" id="UP000315353">
    <property type="component" value="Unassembled WGS sequence"/>
</dbReference>
<gene>
    <name evidence="6" type="ORF">CFL01nite_18320</name>
    <name evidence="5" type="ORF">CFLV_01215</name>
</gene>
<accession>A0A1L7CJK5</accession>
<dbReference type="Pfam" id="PF13404">
    <property type="entry name" value="HTH_AsnC-type"/>
    <property type="match status" value="1"/>
</dbReference>
<dbReference type="AlphaFoldDB" id="A0A1L7CJK5"/>
<evidence type="ECO:0000256" key="2">
    <source>
        <dbReference type="ARBA" id="ARBA00023125"/>
    </source>
</evidence>
<proteinExistence type="predicted"/>
<protein>
    <submittedName>
        <fullName evidence="6">AsnC family transcriptional regulator</fullName>
    </submittedName>
</protein>
<dbReference type="InterPro" id="IPR036390">
    <property type="entry name" value="WH_DNA-bd_sf"/>
</dbReference>
<dbReference type="EMBL" id="CP009246">
    <property type="protein sequence ID" value="APT85953.1"/>
    <property type="molecule type" value="Genomic_DNA"/>
</dbReference>
<dbReference type="SMART" id="SM00344">
    <property type="entry name" value="HTH_ASNC"/>
    <property type="match status" value="1"/>
</dbReference>